<evidence type="ECO:0000313" key="1">
    <source>
        <dbReference type="EMBL" id="URD97190.1"/>
    </source>
</evidence>
<dbReference type="AlphaFoldDB" id="A0A9E7FK45"/>
<dbReference type="EMBL" id="CP097506">
    <property type="protein sequence ID" value="URD97190.1"/>
    <property type="molecule type" value="Genomic_DNA"/>
</dbReference>
<organism evidence="1 2">
    <name type="scientific">Musa troglodytarum</name>
    <name type="common">fe'i banana</name>
    <dbReference type="NCBI Taxonomy" id="320322"/>
    <lineage>
        <taxon>Eukaryota</taxon>
        <taxon>Viridiplantae</taxon>
        <taxon>Streptophyta</taxon>
        <taxon>Embryophyta</taxon>
        <taxon>Tracheophyta</taxon>
        <taxon>Spermatophyta</taxon>
        <taxon>Magnoliopsida</taxon>
        <taxon>Liliopsida</taxon>
        <taxon>Zingiberales</taxon>
        <taxon>Musaceae</taxon>
        <taxon>Musa</taxon>
    </lineage>
</organism>
<gene>
    <name evidence="1" type="ORF">MUK42_33929</name>
</gene>
<accession>A0A9E7FK45</accession>
<reference evidence="1" key="1">
    <citation type="submission" date="2022-05" db="EMBL/GenBank/DDBJ databases">
        <title>The Musa troglodytarum L. genome provides insights into the mechanism of non-climacteric behaviour and enrichment of carotenoids.</title>
        <authorList>
            <person name="Wang J."/>
        </authorList>
    </citation>
    <scope>NUCLEOTIDE SEQUENCE</scope>
    <source>
        <tissue evidence="1">Leaf</tissue>
    </source>
</reference>
<sequence length="42" mass="4772">MSNLVDMWTVELAKLREKGRAVFSGSSRPKAEMEAVSRRSFL</sequence>
<dbReference type="OrthoDB" id="607613at2759"/>
<dbReference type="Proteomes" id="UP001055439">
    <property type="component" value="Chromosome 4"/>
</dbReference>
<proteinExistence type="predicted"/>
<evidence type="ECO:0000313" key="2">
    <source>
        <dbReference type="Proteomes" id="UP001055439"/>
    </source>
</evidence>
<keyword evidence="2" id="KW-1185">Reference proteome</keyword>
<protein>
    <submittedName>
        <fullName evidence="1">Uncharacterized protein</fullName>
    </submittedName>
</protein>
<name>A0A9E7FK45_9LILI</name>